<evidence type="ECO:0000313" key="14">
    <source>
        <dbReference type="EMBL" id="TLG71550.1"/>
    </source>
</evidence>
<dbReference type="InterPro" id="IPR015886">
    <property type="entry name" value="H2TH_FPG"/>
</dbReference>
<dbReference type="InParanoid" id="A0A5R8Q7U7"/>
<dbReference type="EMBL" id="VBWP01000011">
    <property type="protein sequence ID" value="TLG71550.1"/>
    <property type="molecule type" value="Genomic_DNA"/>
</dbReference>
<protein>
    <submittedName>
        <fullName evidence="14">Endonuclease VIII</fullName>
    </submittedName>
</protein>
<evidence type="ECO:0000256" key="1">
    <source>
        <dbReference type="ARBA" id="ARBA00009409"/>
    </source>
</evidence>
<evidence type="ECO:0000313" key="15">
    <source>
        <dbReference type="Proteomes" id="UP000306912"/>
    </source>
</evidence>
<dbReference type="Gene3D" id="1.10.8.50">
    <property type="match status" value="1"/>
</dbReference>
<name>A0A5R8Q7U7_9FIRM</name>
<keyword evidence="5" id="KW-0378">Hydrolase</keyword>
<comment type="similarity">
    <text evidence="1">Belongs to the FPG family.</text>
</comment>
<evidence type="ECO:0000256" key="12">
    <source>
        <dbReference type="PROSITE-ProRule" id="PRU00391"/>
    </source>
</evidence>
<feature type="domain" description="FPG-type" evidence="13">
    <location>
        <begin position="226"/>
        <end position="272"/>
    </location>
</feature>
<keyword evidence="4 12" id="KW-0863">Zinc-finger</keyword>
<dbReference type="GO" id="GO:0003684">
    <property type="term" value="F:damaged DNA binding"/>
    <property type="evidence" value="ECO:0007669"/>
    <property type="project" value="InterPro"/>
</dbReference>
<evidence type="ECO:0000256" key="8">
    <source>
        <dbReference type="ARBA" id="ARBA00023204"/>
    </source>
</evidence>
<evidence type="ECO:0000256" key="11">
    <source>
        <dbReference type="ARBA" id="ARBA00023295"/>
    </source>
</evidence>
<accession>A0A5R8Q7U7</accession>
<evidence type="ECO:0000256" key="5">
    <source>
        <dbReference type="ARBA" id="ARBA00022801"/>
    </source>
</evidence>
<keyword evidence="7" id="KW-0238">DNA-binding</keyword>
<dbReference type="Proteomes" id="UP000306912">
    <property type="component" value="Unassembled WGS sequence"/>
</dbReference>
<evidence type="ECO:0000256" key="4">
    <source>
        <dbReference type="ARBA" id="ARBA00022771"/>
    </source>
</evidence>
<organism evidence="14 15">
    <name type="scientific">Culicoidibacter larvae</name>
    <dbReference type="NCBI Taxonomy" id="2579976"/>
    <lineage>
        <taxon>Bacteria</taxon>
        <taxon>Bacillati</taxon>
        <taxon>Bacillota</taxon>
        <taxon>Culicoidibacteria</taxon>
        <taxon>Culicoidibacterales</taxon>
        <taxon>Culicoidibacteraceae</taxon>
        <taxon>Culicoidibacter</taxon>
    </lineage>
</organism>
<sequence length="275" mass="30451">MLEYAEAKVNAKQLNETIHGKKIKHVVCGTSPHKFAFFNPDVDYNELLVGKTIGEARGLGGFVEINVEDATLLFGDGVNIRYFEDAKQLPNKYQFRIDFTDNSILIGSVQMYGGMWAFTHGTYDNPYYLVAQEKPDLLGDEFTLSYFTDIVANAKPTLSAKALLATEQRFPGLANGALQDILFHAGIHPKRKIKTFSEADIERLFDSVRTTLNSIVTLGGRDTEKDIFGTVGGYQTILSNKALKEPCPVCGSAKEKQNFLGGAIYFCPECQPLVD</sequence>
<keyword evidence="14" id="KW-0255">Endonuclease</keyword>
<dbReference type="SMART" id="SM01232">
    <property type="entry name" value="H2TH"/>
    <property type="match status" value="1"/>
</dbReference>
<dbReference type="AlphaFoldDB" id="A0A5R8Q7U7"/>
<dbReference type="InterPro" id="IPR000214">
    <property type="entry name" value="Znf_DNA_glyclase/AP_lyase"/>
</dbReference>
<keyword evidence="6" id="KW-0862">Zinc</keyword>
<proteinExistence type="inferred from homology"/>
<evidence type="ECO:0000256" key="10">
    <source>
        <dbReference type="ARBA" id="ARBA00023268"/>
    </source>
</evidence>
<keyword evidence="11" id="KW-0326">Glycosidase</keyword>
<evidence type="ECO:0000256" key="6">
    <source>
        <dbReference type="ARBA" id="ARBA00022833"/>
    </source>
</evidence>
<dbReference type="GO" id="GO:0034039">
    <property type="term" value="F:8-oxo-7,8-dihydroguanine DNA N-glycosylase activity"/>
    <property type="evidence" value="ECO:0007669"/>
    <property type="project" value="TreeGrafter"/>
</dbReference>
<dbReference type="RefSeq" id="WP_138192210.1">
    <property type="nucleotide sequence ID" value="NZ_VBWP01000011.1"/>
</dbReference>
<dbReference type="GO" id="GO:0003906">
    <property type="term" value="F:DNA-(apurinic or apyrimidinic site) endonuclease activity"/>
    <property type="evidence" value="ECO:0007669"/>
    <property type="project" value="InterPro"/>
</dbReference>
<evidence type="ECO:0000256" key="3">
    <source>
        <dbReference type="ARBA" id="ARBA00022763"/>
    </source>
</evidence>
<dbReference type="GO" id="GO:0006284">
    <property type="term" value="P:base-excision repair"/>
    <property type="evidence" value="ECO:0007669"/>
    <property type="project" value="InterPro"/>
</dbReference>
<keyword evidence="14" id="KW-0540">Nuclease</keyword>
<evidence type="ECO:0000259" key="13">
    <source>
        <dbReference type="PROSITE" id="PS51066"/>
    </source>
</evidence>
<dbReference type="SUPFAM" id="SSF81624">
    <property type="entry name" value="N-terminal domain of MutM-like DNA repair proteins"/>
    <property type="match status" value="1"/>
</dbReference>
<keyword evidence="3" id="KW-0227">DNA damage</keyword>
<dbReference type="PANTHER" id="PTHR22993">
    <property type="entry name" value="FORMAMIDOPYRIMIDINE-DNA GLYCOSYLASE"/>
    <property type="match status" value="1"/>
</dbReference>
<comment type="caution">
    <text evidence="14">The sequence shown here is derived from an EMBL/GenBank/DDBJ whole genome shotgun (WGS) entry which is preliminary data.</text>
</comment>
<keyword evidence="2" id="KW-0479">Metal-binding</keyword>
<keyword evidence="8" id="KW-0234">DNA repair</keyword>
<dbReference type="PROSITE" id="PS51066">
    <property type="entry name" value="ZF_FPG_2"/>
    <property type="match status" value="1"/>
</dbReference>
<dbReference type="SUPFAM" id="SSF57716">
    <property type="entry name" value="Glucocorticoid receptor-like (DNA-binding domain)"/>
    <property type="match status" value="1"/>
</dbReference>
<evidence type="ECO:0000256" key="2">
    <source>
        <dbReference type="ARBA" id="ARBA00022723"/>
    </source>
</evidence>
<evidence type="ECO:0000256" key="9">
    <source>
        <dbReference type="ARBA" id="ARBA00023239"/>
    </source>
</evidence>
<reference evidence="14 15" key="1">
    <citation type="submission" date="2019-05" db="EMBL/GenBank/DDBJ databases">
        <title>Culicoidintestinum kansasii gen. nov., sp. nov. from the gastrointestinal tract of the biting midge, Culicoides sonorensis.</title>
        <authorList>
            <person name="Neupane S."/>
            <person name="Ghosh A."/>
            <person name="Gunther S."/>
            <person name="Martin K."/>
            <person name="Zurek L."/>
        </authorList>
    </citation>
    <scope>NUCLEOTIDE SEQUENCE [LARGE SCALE GENOMIC DNA]</scope>
    <source>
        <strain evidence="14 15">CS-1</strain>
    </source>
</reference>
<dbReference type="InterPro" id="IPR035937">
    <property type="entry name" value="FPG_N"/>
</dbReference>
<dbReference type="PANTHER" id="PTHR22993:SF9">
    <property type="entry name" value="FORMAMIDOPYRIMIDINE-DNA GLYCOSYLASE"/>
    <property type="match status" value="1"/>
</dbReference>
<evidence type="ECO:0000256" key="7">
    <source>
        <dbReference type="ARBA" id="ARBA00023125"/>
    </source>
</evidence>
<dbReference type="GO" id="GO:0008270">
    <property type="term" value="F:zinc ion binding"/>
    <property type="evidence" value="ECO:0007669"/>
    <property type="project" value="UniProtKB-KW"/>
</dbReference>
<keyword evidence="10" id="KW-0511">Multifunctional enzyme</keyword>
<dbReference type="SUPFAM" id="SSF46946">
    <property type="entry name" value="S13-like H2TH domain"/>
    <property type="match status" value="1"/>
</dbReference>
<dbReference type="GO" id="GO:0016829">
    <property type="term" value="F:lyase activity"/>
    <property type="evidence" value="ECO:0007669"/>
    <property type="project" value="UniProtKB-KW"/>
</dbReference>
<dbReference type="OrthoDB" id="9800855at2"/>
<keyword evidence="15" id="KW-1185">Reference proteome</keyword>
<dbReference type="InterPro" id="IPR010979">
    <property type="entry name" value="Ribosomal_uS13-like_H2TH"/>
</dbReference>
<gene>
    <name evidence="14" type="ORF">FEZ08_10680</name>
</gene>
<keyword evidence="9" id="KW-0456">Lyase</keyword>